<dbReference type="EMBL" id="CP012670">
    <property type="protein sequence ID" value="AUX21347.1"/>
    <property type="molecule type" value="Genomic_DNA"/>
</dbReference>
<feature type="domain" description="General secretion pathway GspH" evidence="13">
    <location>
        <begin position="91"/>
        <end position="210"/>
    </location>
</feature>
<evidence type="ECO:0000256" key="7">
    <source>
        <dbReference type="ARBA" id="ARBA00022989"/>
    </source>
</evidence>
<name>A0A4P2PX17_SORCE</name>
<evidence type="ECO:0000256" key="8">
    <source>
        <dbReference type="ARBA" id="ARBA00023136"/>
    </source>
</evidence>
<evidence type="ECO:0000313" key="15">
    <source>
        <dbReference type="Proteomes" id="UP000295781"/>
    </source>
</evidence>
<evidence type="ECO:0000256" key="2">
    <source>
        <dbReference type="ARBA" id="ARBA00021549"/>
    </source>
</evidence>
<reference evidence="14 15" key="1">
    <citation type="submission" date="2015-09" db="EMBL/GenBank/DDBJ databases">
        <title>Sorangium comparison.</title>
        <authorList>
            <person name="Zaburannyi N."/>
            <person name="Bunk B."/>
            <person name="Overmann J."/>
            <person name="Mueller R."/>
        </authorList>
    </citation>
    <scope>NUCLEOTIDE SEQUENCE [LARGE SCALE GENOMIC DNA]</scope>
    <source>
        <strain evidence="14 15">So ceGT47</strain>
    </source>
</reference>
<keyword evidence="7 12" id="KW-1133">Transmembrane helix</keyword>
<evidence type="ECO:0000256" key="10">
    <source>
        <dbReference type="ARBA" id="ARBA00030775"/>
    </source>
</evidence>
<protein>
    <recommendedName>
        <fullName evidence="2">Type II secretion system protein H</fullName>
    </recommendedName>
    <alternativeName>
        <fullName evidence="10">General secretion pathway protein H</fullName>
    </alternativeName>
</protein>
<dbReference type="GO" id="GO:0015627">
    <property type="term" value="C:type II protein secretion system complex"/>
    <property type="evidence" value="ECO:0007669"/>
    <property type="project" value="InterPro"/>
</dbReference>
<dbReference type="AlphaFoldDB" id="A0A4P2PX17"/>
<evidence type="ECO:0000313" key="14">
    <source>
        <dbReference type="EMBL" id="AUX21347.1"/>
    </source>
</evidence>
<evidence type="ECO:0000259" key="13">
    <source>
        <dbReference type="Pfam" id="PF12019"/>
    </source>
</evidence>
<keyword evidence="6 12" id="KW-0812">Transmembrane</keyword>
<proteinExistence type="inferred from homology"/>
<dbReference type="GO" id="GO:0015628">
    <property type="term" value="P:protein secretion by the type II secretion system"/>
    <property type="evidence" value="ECO:0007669"/>
    <property type="project" value="InterPro"/>
</dbReference>
<dbReference type="RefSeq" id="WP_129346685.1">
    <property type="nucleotide sequence ID" value="NZ_CP012670.1"/>
</dbReference>
<evidence type="ECO:0000256" key="11">
    <source>
        <dbReference type="SAM" id="MobiDB-lite"/>
    </source>
</evidence>
<accession>A0A4P2PX17</accession>
<dbReference type="InterPro" id="IPR045584">
    <property type="entry name" value="Pilin-like"/>
</dbReference>
<dbReference type="InterPro" id="IPR012902">
    <property type="entry name" value="N_methyl_site"/>
</dbReference>
<evidence type="ECO:0000256" key="4">
    <source>
        <dbReference type="ARBA" id="ARBA00022481"/>
    </source>
</evidence>
<feature type="transmembrane region" description="Helical" evidence="12">
    <location>
        <begin position="61"/>
        <end position="80"/>
    </location>
</feature>
<dbReference type="SUPFAM" id="SSF54523">
    <property type="entry name" value="Pili subunits"/>
    <property type="match status" value="1"/>
</dbReference>
<keyword evidence="5" id="KW-0997">Cell inner membrane</keyword>
<feature type="region of interest" description="Disordered" evidence="11">
    <location>
        <begin position="24"/>
        <end position="52"/>
    </location>
</feature>
<keyword evidence="8 12" id="KW-0472">Membrane</keyword>
<dbReference type="GO" id="GO:0005886">
    <property type="term" value="C:plasma membrane"/>
    <property type="evidence" value="ECO:0007669"/>
    <property type="project" value="UniProtKB-SubCell"/>
</dbReference>
<evidence type="ECO:0000256" key="1">
    <source>
        <dbReference type="ARBA" id="ARBA00004377"/>
    </source>
</evidence>
<keyword evidence="3" id="KW-1003">Cell membrane</keyword>
<dbReference type="NCBIfam" id="TIGR02532">
    <property type="entry name" value="IV_pilin_GFxxxE"/>
    <property type="match status" value="1"/>
</dbReference>
<evidence type="ECO:0000256" key="3">
    <source>
        <dbReference type="ARBA" id="ARBA00022475"/>
    </source>
</evidence>
<dbReference type="InterPro" id="IPR022346">
    <property type="entry name" value="T2SS_GspH"/>
</dbReference>
<dbReference type="Gene3D" id="3.30.700.10">
    <property type="entry name" value="Glycoprotein, Type 4 Pilin"/>
    <property type="match status" value="1"/>
</dbReference>
<comment type="similarity">
    <text evidence="9">Belongs to the GSP H family.</text>
</comment>
<dbReference type="Pfam" id="PF07963">
    <property type="entry name" value="N_methyl"/>
    <property type="match status" value="1"/>
</dbReference>
<evidence type="ECO:0000256" key="6">
    <source>
        <dbReference type="ARBA" id="ARBA00022692"/>
    </source>
</evidence>
<evidence type="ECO:0000256" key="9">
    <source>
        <dbReference type="ARBA" id="ARBA00025772"/>
    </source>
</evidence>
<organism evidence="14 15">
    <name type="scientific">Sorangium cellulosum</name>
    <name type="common">Polyangium cellulosum</name>
    <dbReference type="NCBI Taxonomy" id="56"/>
    <lineage>
        <taxon>Bacteria</taxon>
        <taxon>Pseudomonadati</taxon>
        <taxon>Myxococcota</taxon>
        <taxon>Polyangia</taxon>
        <taxon>Polyangiales</taxon>
        <taxon>Polyangiaceae</taxon>
        <taxon>Sorangium</taxon>
    </lineage>
</organism>
<keyword evidence="4" id="KW-0488">Methylation</keyword>
<dbReference type="OrthoDB" id="5514787at2"/>
<dbReference type="Pfam" id="PF12019">
    <property type="entry name" value="GspH"/>
    <property type="match status" value="1"/>
</dbReference>
<evidence type="ECO:0000256" key="5">
    <source>
        <dbReference type="ARBA" id="ARBA00022519"/>
    </source>
</evidence>
<gene>
    <name evidence="14" type="ORF">SOCEGT47_018290</name>
</gene>
<dbReference type="PROSITE" id="PS00409">
    <property type="entry name" value="PROKAR_NTER_METHYL"/>
    <property type="match status" value="1"/>
</dbReference>
<sequence>MQIKSLAGIIKGMRFAFAGIPVRPSPCSRPSPRDPDRARAVSPGERGRRRRDARGFTLPELLTVIILIGIFAATASPSFVQAMRDRRVNRAAMEISGVYRLARHRAIGRGTAVLVRWTADPGVFQVRDARVQDVGGPLIAPSCLSVGNWADPALTDQVSTLDTSGVELATVELRDTADAAQTFADVCFTPRGRTFVRYNAGGAFTPLVGAVRVNVTNSRTGLLRTVFVPPNGVARLTL</sequence>
<evidence type="ECO:0000256" key="12">
    <source>
        <dbReference type="SAM" id="Phobius"/>
    </source>
</evidence>
<comment type="subcellular location">
    <subcellularLocation>
        <location evidence="1">Cell inner membrane</location>
        <topology evidence="1">Single-pass membrane protein</topology>
    </subcellularLocation>
</comment>
<dbReference type="Proteomes" id="UP000295781">
    <property type="component" value="Chromosome"/>
</dbReference>